<organism evidence="1 2">
    <name type="scientific">Letharia lupina</name>
    <dbReference type="NCBI Taxonomy" id="560253"/>
    <lineage>
        <taxon>Eukaryota</taxon>
        <taxon>Fungi</taxon>
        <taxon>Dikarya</taxon>
        <taxon>Ascomycota</taxon>
        <taxon>Pezizomycotina</taxon>
        <taxon>Lecanoromycetes</taxon>
        <taxon>OSLEUM clade</taxon>
        <taxon>Lecanoromycetidae</taxon>
        <taxon>Lecanorales</taxon>
        <taxon>Lecanorineae</taxon>
        <taxon>Parmeliaceae</taxon>
        <taxon>Letharia</taxon>
    </lineage>
</organism>
<evidence type="ECO:0000313" key="2">
    <source>
        <dbReference type="Proteomes" id="UP000593566"/>
    </source>
</evidence>
<gene>
    <name evidence="1" type="ORF">HO133_002264</name>
</gene>
<dbReference type="EMBL" id="JACCJB010000014">
    <property type="protein sequence ID" value="KAF6221409.1"/>
    <property type="molecule type" value="Genomic_DNA"/>
</dbReference>
<dbReference type="GeneID" id="59330678"/>
<evidence type="ECO:0000313" key="1">
    <source>
        <dbReference type="EMBL" id="KAF6221409.1"/>
    </source>
</evidence>
<keyword evidence="2" id="KW-1185">Reference proteome</keyword>
<sequence>MSDMSNTGSSENSAQTRFAAAAKKKCLASIVSFAGGDLCSQVAISRTRCPVEAGCIGESE</sequence>
<protein>
    <submittedName>
        <fullName evidence="1">Uncharacterized protein</fullName>
    </submittedName>
</protein>
<name>A0A8H6CDT5_9LECA</name>
<reference evidence="1 2" key="1">
    <citation type="journal article" date="2020" name="Genomics">
        <title>Complete, high-quality genomes from long-read metagenomic sequencing of two wolf lichen thalli reveals enigmatic genome architecture.</title>
        <authorList>
            <person name="McKenzie S.K."/>
            <person name="Walston R.F."/>
            <person name="Allen J.L."/>
        </authorList>
    </citation>
    <scope>NUCLEOTIDE SEQUENCE [LARGE SCALE GENOMIC DNA]</scope>
    <source>
        <strain evidence="1">WasteWater1</strain>
    </source>
</reference>
<dbReference type="AlphaFoldDB" id="A0A8H6CDT5"/>
<accession>A0A8H6CDT5</accession>
<comment type="caution">
    <text evidence="1">The sequence shown here is derived from an EMBL/GenBank/DDBJ whole genome shotgun (WGS) entry which is preliminary data.</text>
</comment>
<dbReference type="RefSeq" id="XP_037150844.1">
    <property type="nucleotide sequence ID" value="XM_037293191.1"/>
</dbReference>
<proteinExistence type="predicted"/>
<dbReference type="Proteomes" id="UP000593566">
    <property type="component" value="Unassembled WGS sequence"/>
</dbReference>